<evidence type="ECO:0000313" key="3">
    <source>
        <dbReference type="EMBL" id="KAJ7324125.1"/>
    </source>
</evidence>
<evidence type="ECO:0000259" key="2">
    <source>
        <dbReference type="Pfam" id="PF17661"/>
    </source>
</evidence>
<keyword evidence="4" id="KW-1185">Reference proteome</keyword>
<dbReference type="InterPro" id="IPR041510">
    <property type="entry name" value="DUF5523"/>
</dbReference>
<feature type="domain" description="DUF5523" evidence="2">
    <location>
        <begin position="77"/>
        <end position="216"/>
    </location>
</feature>
<accession>A0A9Q0XS71</accession>
<dbReference type="Pfam" id="PF17661">
    <property type="entry name" value="DUF5523"/>
    <property type="match status" value="1"/>
</dbReference>
<dbReference type="Proteomes" id="UP001142489">
    <property type="component" value="Unassembled WGS sequence"/>
</dbReference>
<evidence type="ECO:0000256" key="1">
    <source>
        <dbReference type="SAM" id="MobiDB-lite"/>
    </source>
</evidence>
<reference evidence="3" key="1">
    <citation type="journal article" date="2023" name="DNA Res.">
        <title>Chromosome-level genome assembly of Phrynocephalus forsythii using third-generation DNA sequencing and Hi-C analysis.</title>
        <authorList>
            <person name="Qi Y."/>
            <person name="Zhao W."/>
            <person name="Zhao Y."/>
            <person name="Niu C."/>
            <person name="Cao S."/>
            <person name="Zhang Y."/>
        </authorList>
    </citation>
    <scope>NUCLEOTIDE SEQUENCE</scope>
    <source>
        <tissue evidence="3">Muscle</tissue>
    </source>
</reference>
<sequence>MNQIIIFKKGMESDKELEILMEKTTKKGKVQNKIARKKTSLQKESAREEQIEGNEHVEKLQIKEALDQNPEKDIIGMADTEKQRRLTEALRDRVKGKFKAVKAAQGDSFPDKQDFLTEGYETNFENEVPLDESFEFFAASFEDHSELKETDQVEDMKPVTDTVQNNCDSNEQTPLLCHIQDILLPELLEVKPPEYECSDLDKGKHCNQLFVPSTSPGSPCIKTRF</sequence>
<proteinExistence type="predicted"/>
<gene>
    <name evidence="3" type="ORF">JRQ81_017145</name>
</gene>
<name>A0A9Q0XS71_9SAUR</name>
<evidence type="ECO:0000313" key="4">
    <source>
        <dbReference type="Proteomes" id="UP001142489"/>
    </source>
</evidence>
<dbReference type="AlphaFoldDB" id="A0A9Q0XS71"/>
<protein>
    <recommendedName>
        <fullName evidence="2">DUF5523 domain-containing protein</fullName>
    </recommendedName>
</protein>
<dbReference type="EMBL" id="JAPFRF010000008">
    <property type="protein sequence ID" value="KAJ7324125.1"/>
    <property type="molecule type" value="Genomic_DNA"/>
</dbReference>
<organism evidence="3 4">
    <name type="scientific">Phrynocephalus forsythii</name>
    <dbReference type="NCBI Taxonomy" id="171643"/>
    <lineage>
        <taxon>Eukaryota</taxon>
        <taxon>Metazoa</taxon>
        <taxon>Chordata</taxon>
        <taxon>Craniata</taxon>
        <taxon>Vertebrata</taxon>
        <taxon>Euteleostomi</taxon>
        <taxon>Lepidosauria</taxon>
        <taxon>Squamata</taxon>
        <taxon>Bifurcata</taxon>
        <taxon>Unidentata</taxon>
        <taxon>Episquamata</taxon>
        <taxon>Toxicofera</taxon>
        <taxon>Iguania</taxon>
        <taxon>Acrodonta</taxon>
        <taxon>Agamidae</taxon>
        <taxon>Agaminae</taxon>
        <taxon>Phrynocephalus</taxon>
    </lineage>
</organism>
<feature type="region of interest" description="Disordered" evidence="1">
    <location>
        <begin position="31"/>
        <end position="52"/>
    </location>
</feature>
<comment type="caution">
    <text evidence="3">The sequence shown here is derived from an EMBL/GenBank/DDBJ whole genome shotgun (WGS) entry which is preliminary data.</text>
</comment>
<feature type="compositionally biased region" description="Basic residues" evidence="1">
    <location>
        <begin position="31"/>
        <end position="40"/>
    </location>
</feature>